<dbReference type="EMBL" id="JAGSPK010000001">
    <property type="protein sequence ID" value="MBR7791760.1"/>
    <property type="molecule type" value="Genomic_DNA"/>
</dbReference>
<gene>
    <name evidence="5" type="ORF">KDM87_04065</name>
</gene>
<sequence length="292" mass="32038">MNDLLRIPGRVTHLVDEFPVRRLLPAAARRSVGPFIFFDHFGPTTLAAETNSDLGVHPHIGIATVTYLFEGSLLHRDSLGTVQTITPGAINWMTAGRGIVHSERTVDAERGKERRQHGLQLWVALPPDQETVAPSFQHVAAADLPLLELEGGVQIRVLAGSAFDRTSPVKTLSATLYLDVYLSPGHEFTLPALAPEMALYSPEHTVMIDDQEITGQQLVVLQQAPVKLRAGQSGARLVVIGGAPLEKPVRMWWNFVSTDRSRIAAAAQRWDQGLFEQISDDQDLITAPPWKG</sequence>
<dbReference type="Gene3D" id="2.60.120.10">
    <property type="entry name" value="Jelly Rolls"/>
    <property type="match status" value="2"/>
</dbReference>
<feature type="domain" description="Pirin C-terminal" evidence="4">
    <location>
        <begin position="177"/>
        <end position="275"/>
    </location>
</feature>
<evidence type="ECO:0000256" key="1">
    <source>
        <dbReference type="ARBA" id="ARBA00008416"/>
    </source>
</evidence>
<dbReference type="CDD" id="cd02247">
    <property type="entry name" value="cupin_pirin_C"/>
    <property type="match status" value="1"/>
</dbReference>
<dbReference type="Pfam" id="PF05726">
    <property type="entry name" value="Pirin_C"/>
    <property type="match status" value="1"/>
</dbReference>
<evidence type="ECO:0000259" key="4">
    <source>
        <dbReference type="Pfam" id="PF05726"/>
    </source>
</evidence>
<name>A0ABS5GZ77_9BURK</name>
<protein>
    <submittedName>
        <fullName evidence="5">Pirin family protein</fullName>
    </submittedName>
</protein>
<dbReference type="RefSeq" id="WP_212677843.1">
    <property type="nucleotide sequence ID" value="NZ_JAGSPK010000001.1"/>
</dbReference>
<dbReference type="PANTHER" id="PTHR13903:SF8">
    <property type="entry name" value="PIRIN"/>
    <property type="match status" value="1"/>
</dbReference>
<reference evidence="5 6" key="1">
    <citation type="submission" date="2021-04" db="EMBL/GenBank/DDBJ databases">
        <title>novel species isolated from subtropical streams in China.</title>
        <authorList>
            <person name="Lu H."/>
        </authorList>
    </citation>
    <scope>NUCLEOTIDE SEQUENCE [LARGE SCALE GENOMIC DNA]</scope>
    <source>
        <strain evidence="5 6">FT147W</strain>
    </source>
</reference>
<evidence type="ECO:0000256" key="2">
    <source>
        <dbReference type="RuleBase" id="RU003457"/>
    </source>
</evidence>
<dbReference type="InterPro" id="IPR012093">
    <property type="entry name" value="Pirin"/>
</dbReference>
<dbReference type="SUPFAM" id="SSF51182">
    <property type="entry name" value="RmlC-like cupins"/>
    <property type="match status" value="1"/>
</dbReference>
<comment type="similarity">
    <text evidence="1 2">Belongs to the pirin family.</text>
</comment>
<proteinExistence type="inferred from homology"/>
<dbReference type="InterPro" id="IPR011051">
    <property type="entry name" value="RmlC_Cupin_sf"/>
</dbReference>
<dbReference type="PANTHER" id="PTHR13903">
    <property type="entry name" value="PIRIN-RELATED"/>
    <property type="match status" value="1"/>
</dbReference>
<dbReference type="Pfam" id="PF02678">
    <property type="entry name" value="Pirin"/>
    <property type="match status" value="1"/>
</dbReference>
<comment type="caution">
    <text evidence="5">The sequence shown here is derived from an EMBL/GenBank/DDBJ whole genome shotgun (WGS) entry which is preliminary data.</text>
</comment>
<accession>A0ABS5GZ77</accession>
<dbReference type="InterPro" id="IPR003829">
    <property type="entry name" value="Pirin_N_dom"/>
</dbReference>
<evidence type="ECO:0000259" key="3">
    <source>
        <dbReference type="Pfam" id="PF02678"/>
    </source>
</evidence>
<dbReference type="InterPro" id="IPR008778">
    <property type="entry name" value="Pirin_C_dom"/>
</dbReference>
<keyword evidence="6" id="KW-1185">Reference proteome</keyword>
<feature type="domain" description="Pirin N-terminal" evidence="3">
    <location>
        <begin position="19"/>
        <end position="123"/>
    </location>
</feature>
<dbReference type="CDD" id="cd02909">
    <property type="entry name" value="cupin_pirin_N"/>
    <property type="match status" value="1"/>
</dbReference>
<dbReference type="InterPro" id="IPR014710">
    <property type="entry name" value="RmlC-like_jellyroll"/>
</dbReference>
<evidence type="ECO:0000313" key="6">
    <source>
        <dbReference type="Proteomes" id="UP000682982"/>
    </source>
</evidence>
<dbReference type="Proteomes" id="UP000682982">
    <property type="component" value="Unassembled WGS sequence"/>
</dbReference>
<evidence type="ECO:0000313" key="5">
    <source>
        <dbReference type="EMBL" id="MBR7791760.1"/>
    </source>
</evidence>
<organism evidence="5 6">
    <name type="scientific">Undibacterium rivi</name>
    <dbReference type="NCBI Taxonomy" id="2828729"/>
    <lineage>
        <taxon>Bacteria</taxon>
        <taxon>Pseudomonadati</taxon>
        <taxon>Pseudomonadota</taxon>
        <taxon>Betaproteobacteria</taxon>
        <taxon>Burkholderiales</taxon>
        <taxon>Oxalobacteraceae</taxon>
        <taxon>Undibacterium</taxon>
    </lineage>
</organism>
<dbReference type="PIRSF" id="PIRSF006232">
    <property type="entry name" value="Pirin"/>
    <property type="match status" value="1"/>
</dbReference>